<gene>
    <name evidence="1" type="ORF">GQS65_10665</name>
</gene>
<comment type="caution">
    <text evidence="1">The sequence shown here is derived from an EMBL/GenBank/DDBJ whole genome shotgun (WGS) entry which is preliminary data.</text>
</comment>
<dbReference type="OrthoDB" id="197908at2157"/>
<keyword evidence="2" id="KW-1185">Reference proteome</keyword>
<dbReference type="AlphaFoldDB" id="A0A6B0GJD2"/>
<sequence length="82" mass="9402">MAAAFDTTDAELRVVARQARDLAETERYVADTGHTLTPALVVDHLRDAPDERLPSKWNWWLGSLELAFGDYVEFRVRVVDRE</sequence>
<proteinExistence type="predicted"/>
<dbReference type="EMBL" id="WSZK01000015">
    <property type="protein sequence ID" value="MWG34942.1"/>
    <property type="molecule type" value="Genomic_DNA"/>
</dbReference>
<dbReference type="InterPro" id="IPR058716">
    <property type="entry name" value="WNWW_dom-containing"/>
</dbReference>
<evidence type="ECO:0000313" key="2">
    <source>
        <dbReference type="Proteomes" id="UP000451471"/>
    </source>
</evidence>
<reference evidence="1 2" key="1">
    <citation type="submission" date="2019-12" db="EMBL/GenBank/DDBJ databases">
        <title>Halocatena pleomorpha gen. nov. sp. nov., an extremely halophilic archaeon of family Halobacteriaceae isolated from saltpan soil.</title>
        <authorList>
            <person name="Pal Y."/>
            <person name="Verma A."/>
            <person name="Krishnamurthi S."/>
            <person name="Kumar P."/>
        </authorList>
    </citation>
    <scope>NUCLEOTIDE SEQUENCE [LARGE SCALE GENOMIC DNA]</scope>
    <source>
        <strain evidence="1 2">JCM 16495</strain>
    </source>
</reference>
<accession>A0A6B0GJD2</accession>
<dbReference type="Pfam" id="PF26484">
    <property type="entry name" value="WNWW"/>
    <property type="match status" value="1"/>
</dbReference>
<dbReference type="Proteomes" id="UP000451471">
    <property type="component" value="Unassembled WGS sequence"/>
</dbReference>
<protein>
    <submittedName>
        <fullName evidence="1">Uncharacterized protein</fullName>
    </submittedName>
</protein>
<evidence type="ECO:0000313" key="1">
    <source>
        <dbReference type="EMBL" id="MWG34942.1"/>
    </source>
</evidence>
<name>A0A6B0GJD2_9EURY</name>
<organism evidence="1 2">
    <name type="scientific">Halomarina oriensis</name>
    <dbReference type="NCBI Taxonomy" id="671145"/>
    <lineage>
        <taxon>Archaea</taxon>
        <taxon>Methanobacteriati</taxon>
        <taxon>Methanobacteriota</taxon>
        <taxon>Stenosarchaea group</taxon>
        <taxon>Halobacteria</taxon>
        <taxon>Halobacteriales</taxon>
        <taxon>Natronomonadaceae</taxon>
        <taxon>Halomarina</taxon>
    </lineage>
</organism>